<keyword evidence="3" id="KW-0863">Zinc-finger</keyword>
<evidence type="ECO:0000256" key="2">
    <source>
        <dbReference type="ARBA" id="ARBA00023242"/>
    </source>
</evidence>
<dbReference type="PANTHER" id="PTHR23110:SF106">
    <property type="entry name" value="FI01104P"/>
    <property type="match status" value="1"/>
</dbReference>
<dbReference type="AlphaFoldDB" id="A0A8S1CJD7"/>
<feature type="compositionally biased region" description="Low complexity" evidence="4">
    <location>
        <begin position="257"/>
        <end position="275"/>
    </location>
</feature>
<dbReference type="OrthoDB" id="10261408at2759"/>
<dbReference type="InterPro" id="IPR000210">
    <property type="entry name" value="BTB/POZ_dom"/>
</dbReference>
<dbReference type="GO" id="GO:0003006">
    <property type="term" value="P:developmental process involved in reproduction"/>
    <property type="evidence" value="ECO:0007669"/>
    <property type="project" value="UniProtKB-ARBA"/>
</dbReference>
<evidence type="ECO:0000259" key="5">
    <source>
        <dbReference type="PROSITE" id="PS50097"/>
    </source>
</evidence>
<dbReference type="PROSITE" id="PS50157">
    <property type="entry name" value="ZINC_FINGER_C2H2_2"/>
    <property type="match status" value="5"/>
</dbReference>
<dbReference type="InterPro" id="IPR036236">
    <property type="entry name" value="Znf_C2H2_sf"/>
</dbReference>
<feature type="compositionally biased region" description="Acidic residues" evidence="4">
    <location>
        <begin position="206"/>
        <end position="228"/>
    </location>
</feature>
<organism evidence="7 8">
    <name type="scientific">Cloeon dipterum</name>
    <dbReference type="NCBI Taxonomy" id="197152"/>
    <lineage>
        <taxon>Eukaryota</taxon>
        <taxon>Metazoa</taxon>
        <taxon>Ecdysozoa</taxon>
        <taxon>Arthropoda</taxon>
        <taxon>Hexapoda</taxon>
        <taxon>Insecta</taxon>
        <taxon>Pterygota</taxon>
        <taxon>Palaeoptera</taxon>
        <taxon>Ephemeroptera</taxon>
        <taxon>Pisciforma</taxon>
        <taxon>Baetidae</taxon>
        <taxon>Cloeon</taxon>
    </lineage>
</organism>
<evidence type="ECO:0000313" key="8">
    <source>
        <dbReference type="Proteomes" id="UP000494165"/>
    </source>
</evidence>
<evidence type="ECO:0008006" key="9">
    <source>
        <dbReference type="Google" id="ProtNLM"/>
    </source>
</evidence>
<dbReference type="EMBL" id="CADEPI010000020">
    <property type="protein sequence ID" value="CAB3365379.1"/>
    <property type="molecule type" value="Genomic_DNA"/>
</dbReference>
<dbReference type="GO" id="GO:0048666">
    <property type="term" value="P:neuron development"/>
    <property type="evidence" value="ECO:0007669"/>
    <property type="project" value="UniProtKB-ARBA"/>
</dbReference>
<evidence type="ECO:0000256" key="1">
    <source>
        <dbReference type="ARBA" id="ARBA00004123"/>
    </source>
</evidence>
<keyword evidence="3" id="KW-0862">Zinc</keyword>
<dbReference type="InterPro" id="IPR013087">
    <property type="entry name" value="Znf_C2H2_type"/>
</dbReference>
<dbReference type="GO" id="GO:0006357">
    <property type="term" value="P:regulation of transcription by RNA polymerase II"/>
    <property type="evidence" value="ECO:0007669"/>
    <property type="project" value="TreeGrafter"/>
</dbReference>
<dbReference type="Pfam" id="PF00651">
    <property type="entry name" value="BTB"/>
    <property type="match status" value="1"/>
</dbReference>
<feature type="domain" description="BTB" evidence="5">
    <location>
        <begin position="31"/>
        <end position="96"/>
    </location>
</feature>
<sequence length="643" mass="72047">MASQQYSLRWNNYVRHMTSAFESLRSDKDLIDVTLSCEGKKIPAHKMLLSACSSYFKDLFKENPCQHPVIIFRNVTFVDLVALVDFMYNGEVNVEQEQLASFLNTAELLQVQGLTNSSKDQEKFRKTAKEDDRVPGSSSQFDEDGEERTTTPTRTGPPAAKKRKWMSPSRTESPAALLESQTAQASSGGDEDLQSIDQVPLKTETPEYDDDDDVQAESGAEDTTDEQDIVQKIQKSDQLVLTSNRNRTSNNEHSLFGNNSMDMDSGDMSSFGMAGPSNESMGQDGMQDPDEDLPVASDMVAIHHSIFYAGANADVSEMKATMRIIEKNDKFICSFCEREFSQKESCRSHMASHLGKTTCNICNKSFSRINELNRHLAVHEGKTVCKICCKVLSSGKSLKRHLIYVHELVSPFNEVSEPNENINLDYTDADPLAIDEPTNFINKDELVSNWDGRYSCNICNHNFASQRLYYSHLDKHQELTTSIECNKSFSTVRKLNLRMANRRKTHKCNLCGKKFSTTSLLRQHLIMHKDGPDVHFLLSGGYESAPASSGKIISSQGKFICSVCNRIFSHKRSCWTHMAMHNGRTTCSVCQKTFSSLSILRAHFAKHEGKTVCSICNVSVSTAKSLKRHMTSVHNIPADESSS</sequence>
<dbReference type="GO" id="GO:0008270">
    <property type="term" value="F:zinc ion binding"/>
    <property type="evidence" value="ECO:0007669"/>
    <property type="project" value="UniProtKB-KW"/>
</dbReference>
<dbReference type="SUPFAM" id="SSF57667">
    <property type="entry name" value="beta-beta-alpha zinc fingers"/>
    <property type="match status" value="3"/>
</dbReference>
<comment type="subcellular location">
    <subcellularLocation>
        <location evidence="1">Nucleus</location>
    </subcellularLocation>
</comment>
<comment type="caution">
    <text evidence="7">The sequence shown here is derived from an EMBL/GenBank/DDBJ whole genome shotgun (WGS) entry which is preliminary data.</text>
</comment>
<feature type="domain" description="C2H2-type" evidence="6">
    <location>
        <begin position="559"/>
        <end position="586"/>
    </location>
</feature>
<accession>A0A8S1CJD7</accession>
<reference evidence="7 8" key="1">
    <citation type="submission" date="2020-04" db="EMBL/GenBank/DDBJ databases">
        <authorList>
            <person name="Alioto T."/>
            <person name="Alioto T."/>
            <person name="Gomez Garrido J."/>
        </authorList>
    </citation>
    <scope>NUCLEOTIDE SEQUENCE [LARGE SCALE GENOMIC DNA]</scope>
</reference>
<dbReference type="Pfam" id="PF00096">
    <property type="entry name" value="zf-C2H2"/>
    <property type="match status" value="3"/>
</dbReference>
<evidence type="ECO:0000256" key="3">
    <source>
        <dbReference type="PROSITE-ProRule" id="PRU00042"/>
    </source>
</evidence>
<dbReference type="PROSITE" id="PS00028">
    <property type="entry name" value="ZINC_FINGER_C2H2_1"/>
    <property type="match status" value="8"/>
</dbReference>
<evidence type="ECO:0000256" key="4">
    <source>
        <dbReference type="SAM" id="MobiDB-lite"/>
    </source>
</evidence>
<keyword evidence="2" id="KW-0539">Nucleus</keyword>
<evidence type="ECO:0000259" key="6">
    <source>
        <dbReference type="PROSITE" id="PS50157"/>
    </source>
</evidence>
<proteinExistence type="predicted"/>
<dbReference type="Pfam" id="PF13912">
    <property type="entry name" value="zf-C2H2_6"/>
    <property type="match status" value="1"/>
</dbReference>
<feature type="compositionally biased region" description="Basic and acidic residues" evidence="4">
    <location>
        <begin position="119"/>
        <end position="134"/>
    </location>
</feature>
<dbReference type="Proteomes" id="UP000494165">
    <property type="component" value="Unassembled WGS sequence"/>
</dbReference>
<dbReference type="SMART" id="SM00225">
    <property type="entry name" value="BTB"/>
    <property type="match status" value="1"/>
</dbReference>
<dbReference type="PROSITE" id="PS50097">
    <property type="entry name" value="BTB"/>
    <property type="match status" value="1"/>
</dbReference>
<feature type="domain" description="C2H2-type" evidence="6">
    <location>
        <begin position="357"/>
        <end position="384"/>
    </location>
</feature>
<dbReference type="InterPro" id="IPR051095">
    <property type="entry name" value="Dros_DevTransReg"/>
</dbReference>
<feature type="region of interest" description="Disordered" evidence="4">
    <location>
        <begin position="114"/>
        <end position="289"/>
    </location>
</feature>
<gene>
    <name evidence="7" type="ORF">CLODIP_2_CD06108</name>
</gene>
<dbReference type="GO" id="GO:0005634">
    <property type="term" value="C:nucleus"/>
    <property type="evidence" value="ECO:0007669"/>
    <property type="project" value="UniProtKB-SubCell"/>
</dbReference>
<dbReference type="PANTHER" id="PTHR23110">
    <property type="entry name" value="BTB DOMAIN TRANSCRIPTION FACTOR"/>
    <property type="match status" value="1"/>
</dbReference>
<name>A0A8S1CJD7_9INSE</name>
<protein>
    <recommendedName>
        <fullName evidence="9">BTB domain-containing protein</fullName>
    </recommendedName>
</protein>
<dbReference type="InterPro" id="IPR011333">
    <property type="entry name" value="SKP1/BTB/POZ_sf"/>
</dbReference>
<dbReference type="Gene3D" id="3.30.710.10">
    <property type="entry name" value="Potassium Channel Kv1.1, Chain A"/>
    <property type="match status" value="1"/>
</dbReference>
<feature type="compositionally biased region" description="Polar residues" evidence="4">
    <location>
        <begin position="236"/>
        <end position="253"/>
    </location>
</feature>
<feature type="domain" description="C2H2-type" evidence="6">
    <location>
        <begin position="506"/>
        <end position="533"/>
    </location>
</feature>
<dbReference type="SUPFAM" id="SSF54695">
    <property type="entry name" value="POZ domain"/>
    <property type="match status" value="1"/>
</dbReference>
<feature type="domain" description="C2H2-type" evidence="6">
    <location>
        <begin position="331"/>
        <end position="358"/>
    </location>
</feature>
<dbReference type="SMART" id="SM00355">
    <property type="entry name" value="ZnF_C2H2"/>
    <property type="match status" value="8"/>
</dbReference>
<dbReference type="CDD" id="cd18315">
    <property type="entry name" value="BTB_POZ_BAB-like"/>
    <property type="match status" value="1"/>
</dbReference>
<keyword evidence="3" id="KW-0479">Metal-binding</keyword>
<dbReference type="Gene3D" id="3.30.160.60">
    <property type="entry name" value="Classic Zinc Finger"/>
    <property type="match status" value="3"/>
</dbReference>
<keyword evidence="8" id="KW-1185">Reference proteome</keyword>
<feature type="domain" description="C2H2-type" evidence="6">
    <location>
        <begin position="585"/>
        <end position="612"/>
    </location>
</feature>
<evidence type="ECO:0000313" key="7">
    <source>
        <dbReference type="EMBL" id="CAB3365379.1"/>
    </source>
</evidence>
<dbReference type="GO" id="GO:0048513">
    <property type="term" value="P:animal organ development"/>
    <property type="evidence" value="ECO:0007669"/>
    <property type="project" value="UniProtKB-ARBA"/>
</dbReference>